<dbReference type="Gene3D" id="3.40.190.10">
    <property type="entry name" value="Periplasmic binding protein-like II"/>
    <property type="match status" value="1"/>
</dbReference>
<dbReference type="InterPro" id="IPR006311">
    <property type="entry name" value="TAT_signal"/>
</dbReference>
<dbReference type="PROSITE" id="PS51257">
    <property type="entry name" value="PROKAR_LIPOPROTEIN"/>
    <property type="match status" value="1"/>
</dbReference>
<dbReference type="Proteomes" id="UP001501645">
    <property type="component" value="Unassembled WGS sequence"/>
</dbReference>
<feature type="signal peptide" evidence="1">
    <location>
        <begin position="1"/>
        <end position="18"/>
    </location>
</feature>
<dbReference type="PANTHER" id="PTHR43649:SF12">
    <property type="entry name" value="DIACETYLCHITOBIOSE BINDING PROTEIN DASA"/>
    <property type="match status" value="1"/>
</dbReference>
<dbReference type="EMBL" id="BAABKO010000004">
    <property type="protein sequence ID" value="GAA4777566.1"/>
    <property type="molecule type" value="Genomic_DNA"/>
</dbReference>
<evidence type="ECO:0000313" key="2">
    <source>
        <dbReference type="EMBL" id="GAA4777566.1"/>
    </source>
</evidence>
<sequence>MRPPAPFSRRAFLGGALAAGLSALTLTGCSTNAFSGKSRTITVMTVANEVTDELLASWEAAYPDIGLSFITFDQIRLNSMIAAGNPPDVVRATGASQSAYYAARGISHPLDDYLRASSVLRLDDLAAVNDVWRWDGTTQGAGAYYGITKDWSQDLMYWVNTRMLEEAGLPLPTDDAPLSHADLLEYGKEMTFRSGGKVTQYGLFQTTPRIAGISTMVASAGGSVYNDDLTEIDLTSPEARQALQWYVDVAAARIGYTLVDVSPEGWDWPGFSAQRLAMDGAGYWMTGQITPDQEVEPYARLCAAPMMGRTRVSPTTAATGFWISAKSSMKDEAFAFVEWFCGGEPAAQRATTGWGIPTVDSLVERLPQETELQKAAYATQVNEQKYLSVVPASPFIDATAIDASLADAFARAVRGDISVGQWADSATDSVNALLRTGASLVGK</sequence>
<keyword evidence="1" id="KW-0732">Signal</keyword>
<evidence type="ECO:0000256" key="1">
    <source>
        <dbReference type="SAM" id="SignalP"/>
    </source>
</evidence>
<evidence type="ECO:0008006" key="4">
    <source>
        <dbReference type="Google" id="ProtNLM"/>
    </source>
</evidence>
<evidence type="ECO:0000313" key="3">
    <source>
        <dbReference type="Proteomes" id="UP001501645"/>
    </source>
</evidence>
<dbReference type="RefSeq" id="WP_345439285.1">
    <property type="nucleotide sequence ID" value="NZ_BAABKO010000004.1"/>
</dbReference>
<accession>A0ABP9ADP6</accession>
<protein>
    <recommendedName>
        <fullName evidence="4">ABC transporter substrate-binding protein</fullName>
    </recommendedName>
</protein>
<gene>
    <name evidence="2" type="ORF">GCM10023351_22970</name>
</gene>
<dbReference type="InterPro" id="IPR050490">
    <property type="entry name" value="Bact_solute-bd_prot1"/>
</dbReference>
<dbReference type="Pfam" id="PF01547">
    <property type="entry name" value="SBP_bac_1"/>
    <property type="match status" value="1"/>
</dbReference>
<dbReference type="PROSITE" id="PS51318">
    <property type="entry name" value="TAT"/>
    <property type="match status" value="1"/>
</dbReference>
<proteinExistence type="predicted"/>
<organism evidence="2 3">
    <name type="scientific">Microbacterium gilvum</name>
    <dbReference type="NCBI Taxonomy" id="1336204"/>
    <lineage>
        <taxon>Bacteria</taxon>
        <taxon>Bacillati</taxon>
        <taxon>Actinomycetota</taxon>
        <taxon>Actinomycetes</taxon>
        <taxon>Micrococcales</taxon>
        <taxon>Microbacteriaceae</taxon>
        <taxon>Microbacterium</taxon>
    </lineage>
</organism>
<dbReference type="InterPro" id="IPR006059">
    <property type="entry name" value="SBP"/>
</dbReference>
<reference evidence="3" key="1">
    <citation type="journal article" date="2019" name="Int. J. Syst. Evol. Microbiol.">
        <title>The Global Catalogue of Microorganisms (GCM) 10K type strain sequencing project: providing services to taxonomists for standard genome sequencing and annotation.</title>
        <authorList>
            <consortium name="The Broad Institute Genomics Platform"/>
            <consortium name="The Broad Institute Genome Sequencing Center for Infectious Disease"/>
            <person name="Wu L."/>
            <person name="Ma J."/>
        </authorList>
    </citation>
    <scope>NUCLEOTIDE SEQUENCE [LARGE SCALE GENOMIC DNA]</scope>
    <source>
        <strain evidence="3">JCM 18537</strain>
    </source>
</reference>
<comment type="caution">
    <text evidence="2">The sequence shown here is derived from an EMBL/GenBank/DDBJ whole genome shotgun (WGS) entry which is preliminary data.</text>
</comment>
<name>A0ABP9ADP6_9MICO</name>
<dbReference type="SUPFAM" id="SSF53850">
    <property type="entry name" value="Periplasmic binding protein-like II"/>
    <property type="match status" value="1"/>
</dbReference>
<feature type="chain" id="PRO_5046224881" description="ABC transporter substrate-binding protein" evidence="1">
    <location>
        <begin position="19"/>
        <end position="443"/>
    </location>
</feature>
<dbReference type="PANTHER" id="PTHR43649">
    <property type="entry name" value="ARABINOSE-BINDING PROTEIN-RELATED"/>
    <property type="match status" value="1"/>
</dbReference>
<keyword evidence="3" id="KW-1185">Reference proteome</keyword>